<sequence length="115" mass="11264">MTLIRTAAVLTAIALVAACDDTAGSSSSAPMAAAPGGPPFIETMAPEVSNAAVSSCQSALEAQTEGGVTVVGSETSEAATAIYMRVGANGAPWRCLVAPDGSGPELMFMGDEGAA</sequence>
<dbReference type="EMBL" id="FOZW01000001">
    <property type="protein sequence ID" value="SFS37643.1"/>
    <property type="molecule type" value="Genomic_DNA"/>
</dbReference>
<keyword evidence="1" id="KW-0732">Signal</keyword>
<dbReference type="OrthoDB" id="8454614at2"/>
<feature type="chain" id="PRO_5011739946" description="Lipoprotein" evidence="1">
    <location>
        <begin position="18"/>
        <end position="115"/>
    </location>
</feature>
<dbReference type="RefSeq" id="WP_092420998.1">
    <property type="nucleotide sequence ID" value="NZ_FNCL01000002.1"/>
</dbReference>
<evidence type="ECO:0000313" key="3">
    <source>
        <dbReference type="Proteomes" id="UP000199392"/>
    </source>
</evidence>
<keyword evidence="3" id="KW-1185">Reference proteome</keyword>
<reference evidence="3" key="1">
    <citation type="submission" date="2016-10" db="EMBL/GenBank/DDBJ databases">
        <authorList>
            <person name="Varghese N."/>
            <person name="Submissions S."/>
        </authorList>
    </citation>
    <scope>NUCLEOTIDE SEQUENCE [LARGE SCALE GENOMIC DNA]</scope>
    <source>
        <strain evidence="3">DSM 26894</strain>
    </source>
</reference>
<evidence type="ECO:0008006" key="4">
    <source>
        <dbReference type="Google" id="ProtNLM"/>
    </source>
</evidence>
<dbReference type="Proteomes" id="UP000199392">
    <property type="component" value="Unassembled WGS sequence"/>
</dbReference>
<dbReference type="PROSITE" id="PS51257">
    <property type="entry name" value="PROKAR_LIPOPROTEIN"/>
    <property type="match status" value="1"/>
</dbReference>
<proteinExistence type="predicted"/>
<dbReference type="AlphaFoldDB" id="A0A1I6PBU3"/>
<organism evidence="2 3">
    <name type="scientific">Alloyangia pacifica</name>
    <dbReference type="NCBI Taxonomy" id="311180"/>
    <lineage>
        <taxon>Bacteria</taxon>
        <taxon>Pseudomonadati</taxon>
        <taxon>Pseudomonadota</taxon>
        <taxon>Alphaproteobacteria</taxon>
        <taxon>Rhodobacterales</taxon>
        <taxon>Roseobacteraceae</taxon>
        <taxon>Alloyangia</taxon>
    </lineage>
</organism>
<evidence type="ECO:0000256" key="1">
    <source>
        <dbReference type="SAM" id="SignalP"/>
    </source>
</evidence>
<gene>
    <name evidence="2" type="ORF">SAMN04488050_101433</name>
</gene>
<name>A0A1I6PBU3_9RHOB</name>
<evidence type="ECO:0000313" key="2">
    <source>
        <dbReference type="EMBL" id="SFS37643.1"/>
    </source>
</evidence>
<accession>A0A1I6PBU3</accession>
<protein>
    <recommendedName>
        <fullName evidence="4">Lipoprotein</fullName>
    </recommendedName>
</protein>
<feature type="signal peptide" evidence="1">
    <location>
        <begin position="1"/>
        <end position="17"/>
    </location>
</feature>